<dbReference type="InterPro" id="IPR050297">
    <property type="entry name" value="LipidA_mod_glycosyltrf_83"/>
</dbReference>
<dbReference type="EMBL" id="BSNI01000002">
    <property type="protein sequence ID" value="GLQ18265.1"/>
    <property type="molecule type" value="Genomic_DNA"/>
</dbReference>
<feature type="transmembrane region" description="Helical" evidence="8">
    <location>
        <begin position="173"/>
        <end position="202"/>
    </location>
</feature>
<feature type="transmembrane region" description="Helical" evidence="8">
    <location>
        <begin position="263"/>
        <end position="283"/>
    </location>
</feature>
<evidence type="ECO:0000256" key="3">
    <source>
        <dbReference type="ARBA" id="ARBA00022676"/>
    </source>
</evidence>
<comment type="caution">
    <text evidence="10">The sequence shown here is derived from an EMBL/GenBank/DDBJ whole genome shotgun (WGS) entry which is preliminary data.</text>
</comment>
<accession>A0ABQ5UU59</accession>
<dbReference type="PANTHER" id="PTHR33908:SF11">
    <property type="entry name" value="MEMBRANE PROTEIN"/>
    <property type="match status" value="1"/>
</dbReference>
<protein>
    <recommendedName>
        <fullName evidence="9">Glycosyltransferase RgtA/B/C/D-like domain-containing protein</fullName>
    </recommendedName>
</protein>
<evidence type="ECO:0000256" key="1">
    <source>
        <dbReference type="ARBA" id="ARBA00004651"/>
    </source>
</evidence>
<keyword evidence="5 8" id="KW-0812">Transmembrane</keyword>
<sequence length="508" mass="57423">MADKRPNDKLILESATAGLSVRFMIGVLLYLALVKFAASFLMQPLGDEAYYWLWGQNLALSYFDHPGLAGWLLGLTDAVFGTSLFGLRIASVLTAVGSLWVLWAYAGRILPQHQHRVFLFLTLMIAASPTLFVWSTLVYHDHLLIFVSLAAMYFFTCYLGDEAQNKAGSHSHLYLGAFFLGLAGLTKYSAVFMGLAIAILVIGHPKLRHLLAKPHIYLAGTLTIAMQTPTLIWNLNKDFASFGFHFNDRHGAQWLSEFNSDSFFNFVLVTLLLFGPFLVPPFVRLFRQSTNADFFGVGIWLARLVTVMSTGTFMFISLFSFTLWYWSDLSYILMLVMLPVLAMRKWLALSHIWFGVVVISLVCANYTIVPIANVLGQRDIEAATVYGWHEIADFVEQAEQKHKTDFVAATRFQSASQLSFAMQRTDITAIEVRPSQFDIWEDRARIAGGTGLILQDEFGHMGETQKRFETLEKIGEFTVERFGYELLTYELYLGTNYKPRNTNLIADE</sequence>
<keyword evidence="2" id="KW-1003">Cell membrane</keyword>
<feature type="transmembrane region" description="Helical" evidence="8">
    <location>
        <begin position="85"/>
        <end position="105"/>
    </location>
</feature>
<evidence type="ECO:0000256" key="5">
    <source>
        <dbReference type="ARBA" id="ARBA00022692"/>
    </source>
</evidence>
<feature type="transmembrane region" description="Helical" evidence="8">
    <location>
        <begin position="21"/>
        <end position="42"/>
    </location>
</feature>
<keyword evidence="3" id="KW-0328">Glycosyltransferase</keyword>
<name>A0ABQ5UU59_9HYPH</name>
<reference evidence="10" key="2">
    <citation type="submission" date="2023-01" db="EMBL/GenBank/DDBJ databases">
        <title>Draft genome sequence of Maritalea porphyrae strain NBRC 107169.</title>
        <authorList>
            <person name="Sun Q."/>
            <person name="Mori K."/>
        </authorList>
    </citation>
    <scope>NUCLEOTIDE SEQUENCE</scope>
    <source>
        <strain evidence="10">NBRC 107169</strain>
    </source>
</reference>
<comment type="subcellular location">
    <subcellularLocation>
        <location evidence="1">Cell membrane</location>
        <topology evidence="1">Multi-pass membrane protein</topology>
    </subcellularLocation>
</comment>
<evidence type="ECO:0000313" key="11">
    <source>
        <dbReference type="Proteomes" id="UP001161405"/>
    </source>
</evidence>
<evidence type="ECO:0000259" key="9">
    <source>
        <dbReference type="Pfam" id="PF13231"/>
    </source>
</evidence>
<feature type="transmembrane region" description="Helical" evidence="8">
    <location>
        <begin position="304"/>
        <end position="326"/>
    </location>
</feature>
<proteinExistence type="predicted"/>
<feature type="domain" description="Glycosyltransferase RgtA/B/C/D-like" evidence="9">
    <location>
        <begin position="64"/>
        <end position="233"/>
    </location>
</feature>
<dbReference type="PANTHER" id="PTHR33908">
    <property type="entry name" value="MANNOSYLTRANSFERASE YKCB-RELATED"/>
    <property type="match status" value="1"/>
</dbReference>
<feature type="transmembrane region" description="Helical" evidence="8">
    <location>
        <begin position="143"/>
        <end position="161"/>
    </location>
</feature>
<evidence type="ECO:0000256" key="4">
    <source>
        <dbReference type="ARBA" id="ARBA00022679"/>
    </source>
</evidence>
<evidence type="ECO:0000256" key="2">
    <source>
        <dbReference type="ARBA" id="ARBA00022475"/>
    </source>
</evidence>
<dbReference type="RefSeq" id="WP_284365077.1">
    <property type="nucleotide sequence ID" value="NZ_BSNI01000002.1"/>
</dbReference>
<evidence type="ECO:0000256" key="7">
    <source>
        <dbReference type="ARBA" id="ARBA00023136"/>
    </source>
</evidence>
<feature type="transmembrane region" description="Helical" evidence="8">
    <location>
        <begin position="346"/>
        <end position="368"/>
    </location>
</feature>
<dbReference type="Pfam" id="PF13231">
    <property type="entry name" value="PMT_2"/>
    <property type="match status" value="1"/>
</dbReference>
<reference evidence="10" key="1">
    <citation type="journal article" date="2014" name="Int. J. Syst. Evol. Microbiol.">
        <title>Complete genome of a new Firmicutes species belonging to the dominant human colonic microbiota ('Ruminococcus bicirculans') reveals two chromosomes and a selective capacity to utilize plant glucans.</title>
        <authorList>
            <consortium name="NISC Comparative Sequencing Program"/>
            <person name="Wegmann U."/>
            <person name="Louis P."/>
            <person name="Goesmann A."/>
            <person name="Henrissat B."/>
            <person name="Duncan S.H."/>
            <person name="Flint H.J."/>
        </authorList>
    </citation>
    <scope>NUCLEOTIDE SEQUENCE</scope>
    <source>
        <strain evidence="10">NBRC 107169</strain>
    </source>
</reference>
<gene>
    <name evidence="10" type="ORF">GCM10007879_25140</name>
</gene>
<keyword evidence="6 8" id="KW-1133">Transmembrane helix</keyword>
<dbReference type="Proteomes" id="UP001161405">
    <property type="component" value="Unassembled WGS sequence"/>
</dbReference>
<dbReference type="InterPro" id="IPR038731">
    <property type="entry name" value="RgtA/B/C-like"/>
</dbReference>
<keyword evidence="7 8" id="KW-0472">Membrane</keyword>
<feature type="transmembrane region" description="Helical" evidence="8">
    <location>
        <begin position="117"/>
        <end position="137"/>
    </location>
</feature>
<organism evidence="10 11">
    <name type="scientific">Maritalea porphyrae</name>
    <dbReference type="NCBI Taxonomy" id="880732"/>
    <lineage>
        <taxon>Bacteria</taxon>
        <taxon>Pseudomonadati</taxon>
        <taxon>Pseudomonadota</taxon>
        <taxon>Alphaproteobacteria</taxon>
        <taxon>Hyphomicrobiales</taxon>
        <taxon>Devosiaceae</taxon>
        <taxon>Maritalea</taxon>
    </lineage>
</organism>
<keyword evidence="11" id="KW-1185">Reference proteome</keyword>
<evidence type="ECO:0000256" key="8">
    <source>
        <dbReference type="SAM" id="Phobius"/>
    </source>
</evidence>
<evidence type="ECO:0000313" key="10">
    <source>
        <dbReference type="EMBL" id="GLQ18265.1"/>
    </source>
</evidence>
<evidence type="ECO:0000256" key="6">
    <source>
        <dbReference type="ARBA" id="ARBA00022989"/>
    </source>
</evidence>
<keyword evidence="4" id="KW-0808">Transferase</keyword>